<dbReference type="InterPro" id="IPR036165">
    <property type="entry name" value="YefM-like_sf"/>
</dbReference>
<dbReference type="InterPro" id="IPR006442">
    <property type="entry name" value="Antitoxin_Phd/YefM"/>
</dbReference>
<proteinExistence type="inferred from homology"/>
<organism evidence="3 4">
    <name type="scientific">Candidatus Gottesmanbacteria bacterium RIFCSPLOWO2_01_FULL_43_11b</name>
    <dbReference type="NCBI Taxonomy" id="1798392"/>
    <lineage>
        <taxon>Bacteria</taxon>
        <taxon>Candidatus Gottesmaniibacteriota</taxon>
    </lineage>
</organism>
<dbReference type="NCBIfam" id="TIGR01552">
    <property type="entry name" value="phd_fam"/>
    <property type="match status" value="1"/>
</dbReference>
<dbReference type="SUPFAM" id="SSF143120">
    <property type="entry name" value="YefM-like"/>
    <property type="match status" value="1"/>
</dbReference>
<evidence type="ECO:0000256" key="1">
    <source>
        <dbReference type="ARBA" id="ARBA00009981"/>
    </source>
</evidence>
<gene>
    <name evidence="3" type="ORF">A3A79_01220</name>
</gene>
<evidence type="ECO:0000313" key="3">
    <source>
        <dbReference type="EMBL" id="OGG23810.1"/>
    </source>
</evidence>
<dbReference type="AlphaFoldDB" id="A0A1F6AGD0"/>
<reference evidence="3 4" key="1">
    <citation type="journal article" date="2016" name="Nat. Commun.">
        <title>Thousands of microbial genomes shed light on interconnected biogeochemical processes in an aquifer system.</title>
        <authorList>
            <person name="Anantharaman K."/>
            <person name="Brown C.T."/>
            <person name="Hug L.A."/>
            <person name="Sharon I."/>
            <person name="Castelle C.J."/>
            <person name="Probst A.J."/>
            <person name="Thomas B.C."/>
            <person name="Singh A."/>
            <person name="Wilkins M.J."/>
            <person name="Karaoz U."/>
            <person name="Brodie E.L."/>
            <person name="Williams K.H."/>
            <person name="Hubbard S.S."/>
            <person name="Banfield J.F."/>
        </authorList>
    </citation>
    <scope>NUCLEOTIDE SEQUENCE [LARGE SCALE GENOMIC DNA]</scope>
</reference>
<evidence type="ECO:0000256" key="2">
    <source>
        <dbReference type="RuleBase" id="RU362080"/>
    </source>
</evidence>
<dbReference type="Proteomes" id="UP000178759">
    <property type="component" value="Unassembled WGS sequence"/>
</dbReference>
<accession>A0A1F6AGD0</accession>
<dbReference type="Gene3D" id="3.40.1620.10">
    <property type="entry name" value="YefM-like domain"/>
    <property type="match status" value="1"/>
</dbReference>
<protein>
    <recommendedName>
        <fullName evidence="2">Antitoxin</fullName>
    </recommendedName>
</protein>
<comment type="similarity">
    <text evidence="1 2">Belongs to the phD/YefM antitoxin family.</text>
</comment>
<dbReference type="STRING" id="1798392.A3A79_01220"/>
<sequence>MNILPITKARGKLGDLVDKVQGDDYIILTKGGMPKAALVDVAYLAKLQKDLSKLYKKTFIDPVLLPFTRIFSDREIAEWEKNDVL</sequence>
<comment type="function">
    <text evidence="2">Antitoxin component of a type II toxin-antitoxin (TA) system.</text>
</comment>
<name>A0A1F6AGD0_9BACT</name>
<evidence type="ECO:0000313" key="4">
    <source>
        <dbReference type="Proteomes" id="UP000178759"/>
    </source>
</evidence>
<comment type="caution">
    <text evidence="3">The sequence shown here is derived from an EMBL/GenBank/DDBJ whole genome shotgun (WGS) entry which is preliminary data.</text>
</comment>
<dbReference type="EMBL" id="MFJV01000001">
    <property type="protein sequence ID" value="OGG23810.1"/>
    <property type="molecule type" value="Genomic_DNA"/>
</dbReference>
<dbReference type="Pfam" id="PF02604">
    <property type="entry name" value="PhdYeFM_antitox"/>
    <property type="match status" value="1"/>
</dbReference>